<dbReference type="PROSITE" id="PS50931">
    <property type="entry name" value="HTH_LYSR"/>
    <property type="match status" value="1"/>
</dbReference>
<keyword evidence="2" id="KW-0805">Transcription regulation</keyword>
<dbReference type="GO" id="GO:0006351">
    <property type="term" value="P:DNA-templated transcription"/>
    <property type="evidence" value="ECO:0007669"/>
    <property type="project" value="TreeGrafter"/>
</dbReference>
<feature type="domain" description="HTH lysR-type" evidence="5">
    <location>
        <begin position="11"/>
        <end position="68"/>
    </location>
</feature>
<dbReference type="OrthoDB" id="9794694at2"/>
<dbReference type="PANTHER" id="PTHR30537">
    <property type="entry name" value="HTH-TYPE TRANSCRIPTIONAL REGULATOR"/>
    <property type="match status" value="1"/>
</dbReference>
<dbReference type="GO" id="GO:0003700">
    <property type="term" value="F:DNA-binding transcription factor activity"/>
    <property type="evidence" value="ECO:0007669"/>
    <property type="project" value="InterPro"/>
</dbReference>
<reference evidence="6 7" key="1">
    <citation type="submission" date="2018-09" db="EMBL/GenBank/DDBJ databases">
        <authorList>
            <person name="Zhu H."/>
        </authorList>
    </citation>
    <scope>NUCLEOTIDE SEQUENCE [LARGE SCALE GENOMIC DNA]</scope>
    <source>
        <strain evidence="6 7">K1W22B-8</strain>
    </source>
</reference>
<dbReference type="PRINTS" id="PR00039">
    <property type="entry name" value="HTHLYSR"/>
</dbReference>
<dbReference type="PANTHER" id="PTHR30537:SF74">
    <property type="entry name" value="HTH-TYPE TRANSCRIPTIONAL REGULATOR TRPI"/>
    <property type="match status" value="1"/>
</dbReference>
<dbReference type="GO" id="GO:0043565">
    <property type="term" value="F:sequence-specific DNA binding"/>
    <property type="evidence" value="ECO:0007669"/>
    <property type="project" value="TreeGrafter"/>
</dbReference>
<dbReference type="FunFam" id="1.10.10.10:FF:000001">
    <property type="entry name" value="LysR family transcriptional regulator"/>
    <property type="match status" value="1"/>
</dbReference>
<evidence type="ECO:0000256" key="4">
    <source>
        <dbReference type="ARBA" id="ARBA00023163"/>
    </source>
</evidence>
<dbReference type="InterPro" id="IPR036390">
    <property type="entry name" value="WH_DNA-bd_sf"/>
</dbReference>
<dbReference type="InterPro" id="IPR005119">
    <property type="entry name" value="LysR_subst-bd"/>
</dbReference>
<dbReference type="CDD" id="cd08481">
    <property type="entry name" value="PBP2_GcdR_like"/>
    <property type="match status" value="1"/>
</dbReference>
<dbReference type="Pfam" id="PF00126">
    <property type="entry name" value="HTH_1"/>
    <property type="match status" value="1"/>
</dbReference>
<keyword evidence="7" id="KW-1185">Reference proteome</keyword>
<organism evidence="6 7">
    <name type="scientific">Oleomonas cavernae</name>
    <dbReference type="NCBI Taxonomy" id="2320859"/>
    <lineage>
        <taxon>Bacteria</taxon>
        <taxon>Pseudomonadati</taxon>
        <taxon>Pseudomonadota</taxon>
        <taxon>Alphaproteobacteria</taxon>
        <taxon>Acetobacterales</taxon>
        <taxon>Acetobacteraceae</taxon>
        <taxon>Oleomonas</taxon>
    </lineage>
</organism>
<dbReference type="InterPro" id="IPR000847">
    <property type="entry name" value="LysR_HTH_N"/>
</dbReference>
<dbReference type="RefSeq" id="WP_119775986.1">
    <property type="nucleotide sequence ID" value="NZ_QYUK01000008.1"/>
</dbReference>
<dbReference type="AlphaFoldDB" id="A0A418WU17"/>
<keyword evidence="4" id="KW-0804">Transcription</keyword>
<dbReference type="SUPFAM" id="SSF53850">
    <property type="entry name" value="Periplasmic binding protein-like II"/>
    <property type="match status" value="1"/>
</dbReference>
<gene>
    <name evidence="6" type="ORF">D3874_02240</name>
</gene>
<name>A0A418WU17_9PROT</name>
<evidence type="ECO:0000256" key="3">
    <source>
        <dbReference type="ARBA" id="ARBA00023125"/>
    </source>
</evidence>
<dbReference type="InterPro" id="IPR058163">
    <property type="entry name" value="LysR-type_TF_proteobact-type"/>
</dbReference>
<evidence type="ECO:0000259" key="5">
    <source>
        <dbReference type="PROSITE" id="PS50931"/>
    </source>
</evidence>
<dbReference type="Proteomes" id="UP000284605">
    <property type="component" value="Unassembled WGS sequence"/>
</dbReference>
<comment type="similarity">
    <text evidence="1">Belongs to the LysR transcriptional regulatory family.</text>
</comment>
<dbReference type="Gene3D" id="1.10.10.10">
    <property type="entry name" value="Winged helix-like DNA-binding domain superfamily/Winged helix DNA-binding domain"/>
    <property type="match status" value="1"/>
</dbReference>
<accession>A0A418WU17</accession>
<dbReference type="EMBL" id="QYUK01000008">
    <property type="protein sequence ID" value="RJF94666.1"/>
    <property type="molecule type" value="Genomic_DNA"/>
</dbReference>
<dbReference type="Gene3D" id="3.40.190.10">
    <property type="entry name" value="Periplasmic binding protein-like II"/>
    <property type="match status" value="2"/>
</dbReference>
<evidence type="ECO:0000313" key="7">
    <source>
        <dbReference type="Proteomes" id="UP000284605"/>
    </source>
</evidence>
<proteinExistence type="inferred from homology"/>
<dbReference type="InterPro" id="IPR036388">
    <property type="entry name" value="WH-like_DNA-bd_sf"/>
</dbReference>
<comment type="caution">
    <text evidence="6">The sequence shown here is derived from an EMBL/GenBank/DDBJ whole genome shotgun (WGS) entry which is preliminary data.</text>
</comment>
<sequence length="303" mass="33341">MTHGLGRRLIPPLGLLVAFEAAARLGSFTRAAAELNLTQGAISRQVKDLEERLGLALFERVRQRVALTPAGRFYADSLRETLSRFATATAQTIAFKGRGGTLDLAILPTFGTRWLIPRLPDFFARHRDVTIRFATRLRPFDFAREGLDAAIHFGDDFWPGATLHRLMGEVLVPVAAPALVKRERLAAPADLRRATLLIQATRPKAWPEWFAANDLGPVGDQPTLSFEQFAMVLQAAVAELGVAMVPRLLVAEELARGELQVLFGTAVTSTQGYFLAYPTEKSALPPLAAFRDWLLEKVATETL</sequence>
<dbReference type="SUPFAM" id="SSF46785">
    <property type="entry name" value="Winged helix' DNA-binding domain"/>
    <property type="match status" value="1"/>
</dbReference>
<protein>
    <submittedName>
        <fullName evidence="6">LysR family transcriptional regulator</fullName>
    </submittedName>
</protein>
<dbReference type="FunFam" id="3.40.190.10:FF:000017">
    <property type="entry name" value="Glycine cleavage system transcriptional activator"/>
    <property type="match status" value="1"/>
</dbReference>
<evidence type="ECO:0000256" key="1">
    <source>
        <dbReference type="ARBA" id="ARBA00009437"/>
    </source>
</evidence>
<evidence type="ECO:0000256" key="2">
    <source>
        <dbReference type="ARBA" id="ARBA00023015"/>
    </source>
</evidence>
<evidence type="ECO:0000313" key="6">
    <source>
        <dbReference type="EMBL" id="RJF94666.1"/>
    </source>
</evidence>
<dbReference type="Pfam" id="PF03466">
    <property type="entry name" value="LysR_substrate"/>
    <property type="match status" value="1"/>
</dbReference>
<keyword evidence="3" id="KW-0238">DNA-binding</keyword>